<gene>
    <name evidence="1" type="ORF">DWB68_10120</name>
</gene>
<name>A0A399J8J0_9MICC</name>
<dbReference type="Proteomes" id="UP000265419">
    <property type="component" value="Unassembled WGS sequence"/>
</dbReference>
<comment type="caution">
    <text evidence="1">The sequence shown here is derived from an EMBL/GenBank/DDBJ whole genome shotgun (WGS) entry which is preliminary data.</text>
</comment>
<dbReference type="RefSeq" id="WP_119425023.1">
    <property type="nucleotide sequence ID" value="NZ_QQXK01000019.1"/>
</dbReference>
<reference evidence="1 2" key="1">
    <citation type="submission" date="2018-07" db="EMBL/GenBank/DDBJ databases">
        <title>Arthrobacter sp. nov., isolated from raw cow's milk with high bacterial count.</title>
        <authorList>
            <person name="Hahne J."/>
            <person name="Isele D."/>
            <person name="Lipski A."/>
        </authorList>
    </citation>
    <scope>NUCLEOTIDE SEQUENCE [LARGE SCALE GENOMIC DNA]</scope>
    <source>
        <strain evidence="1 2">JZ R-35</strain>
    </source>
</reference>
<dbReference type="EMBL" id="QQXK01000019">
    <property type="protein sequence ID" value="RII41873.1"/>
    <property type="molecule type" value="Genomic_DNA"/>
</dbReference>
<evidence type="ECO:0000313" key="1">
    <source>
        <dbReference type="EMBL" id="RII41873.1"/>
    </source>
</evidence>
<sequence length="134" mass="15262">MSRRRWSHLLSEARAARSQGWPITVLLSLRDRDDPHRHDVTRINDRDRRMALALQVYEDSLCSKCGQPVWVCRGVENLDRFEVREDVCHASDRVREYVSEVTGKTGVYGEHGIPEHVALSLVDLLDSPAETPAA</sequence>
<accession>A0A399J8J0</accession>
<organism evidence="1 2">
    <name type="scientific">Galactobacter valiniphilus</name>
    <dbReference type="NCBI Taxonomy" id="2676122"/>
    <lineage>
        <taxon>Bacteria</taxon>
        <taxon>Bacillati</taxon>
        <taxon>Actinomycetota</taxon>
        <taxon>Actinomycetes</taxon>
        <taxon>Micrococcales</taxon>
        <taxon>Micrococcaceae</taxon>
        <taxon>Galactobacter</taxon>
    </lineage>
</organism>
<keyword evidence="2" id="KW-1185">Reference proteome</keyword>
<proteinExistence type="predicted"/>
<evidence type="ECO:0000313" key="2">
    <source>
        <dbReference type="Proteomes" id="UP000265419"/>
    </source>
</evidence>
<dbReference type="AlphaFoldDB" id="A0A399J8J0"/>
<protein>
    <submittedName>
        <fullName evidence="1">Uncharacterized protein</fullName>
    </submittedName>
</protein>